<feature type="domain" description="LysM" evidence="5">
    <location>
        <begin position="31"/>
        <end position="77"/>
    </location>
</feature>
<keyword evidence="1 2" id="KW-0147">Chitin-binding</keyword>
<dbReference type="AlphaFoldDB" id="S3D1W6"/>
<dbReference type="GO" id="GO:0008061">
    <property type="term" value="F:chitin binding"/>
    <property type="evidence" value="ECO:0007669"/>
    <property type="project" value="UniProtKB-UniRule"/>
</dbReference>
<evidence type="ECO:0000313" key="7">
    <source>
        <dbReference type="Proteomes" id="UP000016922"/>
    </source>
</evidence>
<dbReference type="HOGENOM" id="CLU_616839_0_0_1"/>
<feature type="domain" description="Chitin-binding type-1" evidence="4">
    <location>
        <begin position="143"/>
        <end position="188"/>
    </location>
</feature>
<dbReference type="Gene3D" id="3.10.350.10">
    <property type="entry name" value="LysM domain"/>
    <property type="match status" value="1"/>
</dbReference>
<dbReference type="OrthoDB" id="1193027at2759"/>
<dbReference type="eggNOG" id="ENOG502STNY">
    <property type="taxonomic scope" value="Eukaryota"/>
</dbReference>
<feature type="signal peptide" evidence="3">
    <location>
        <begin position="1"/>
        <end position="20"/>
    </location>
</feature>
<dbReference type="STRING" id="1116229.S3D1W6"/>
<evidence type="ECO:0000256" key="2">
    <source>
        <dbReference type="PROSITE-ProRule" id="PRU00261"/>
    </source>
</evidence>
<dbReference type="InterPro" id="IPR018392">
    <property type="entry name" value="LysM"/>
</dbReference>
<keyword evidence="6" id="KW-0430">Lectin</keyword>
<evidence type="ECO:0000256" key="1">
    <source>
        <dbReference type="ARBA" id="ARBA00022669"/>
    </source>
</evidence>
<dbReference type="PROSITE" id="PS51782">
    <property type="entry name" value="LYSM"/>
    <property type="match status" value="1"/>
</dbReference>
<dbReference type="InterPro" id="IPR001002">
    <property type="entry name" value="Chitin-bd_1"/>
</dbReference>
<gene>
    <name evidence="6" type="ORF">GLAREA_07686</name>
</gene>
<proteinExistence type="predicted"/>
<dbReference type="InterPro" id="IPR036861">
    <property type="entry name" value="Endochitinase-like_sf"/>
</dbReference>
<keyword evidence="7" id="KW-1185">Reference proteome</keyword>
<dbReference type="CDD" id="cd00118">
    <property type="entry name" value="LysM"/>
    <property type="match status" value="1"/>
</dbReference>
<dbReference type="KEGG" id="glz:GLAREA_07686"/>
<dbReference type="PROSITE" id="PS50941">
    <property type="entry name" value="CHIT_BIND_I_2"/>
    <property type="match status" value="1"/>
</dbReference>
<comment type="caution">
    <text evidence="2">Lacks conserved residue(s) required for the propagation of feature annotation.</text>
</comment>
<feature type="chain" id="PRO_5004519415" evidence="3">
    <location>
        <begin position="21"/>
        <end position="444"/>
    </location>
</feature>
<evidence type="ECO:0000313" key="6">
    <source>
        <dbReference type="EMBL" id="EPE32552.1"/>
    </source>
</evidence>
<evidence type="ECO:0000259" key="5">
    <source>
        <dbReference type="PROSITE" id="PS51782"/>
    </source>
</evidence>
<organism evidence="6 7">
    <name type="scientific">Glarea lozoyensis (strain ATCC 20868 / MF5171)</name>
    <dbReference type="NCBI Taxonomy" id="1116229"/>
    <lineage>
        <taxon>Eukaryota</taxon>
        <taxon>Fungi</taxon>
        <taxon>Dikarya</taxon>
        <taxon>Ascomycota</taxon>
        <taxon>Pezizomycotina</taxon>
        <taxon>Leotiomycetes</taxon>
        <taxon>Helotiales</taxon>
        <taxon>Helotiaceae</taxon>
        <taxon>Glarea</taxon>
    </lineage>
</organism>
<dbReference type="GeneID" id="19466738"/>
<dbReference type="Gene3D" id="3.30.60.10">
    <property type="entry name" value="Endochitinase-like"/>
    <property type="match status" value="1"/>
</dbReference>
<evidence type="ECO:0000256" key="3">
    <source>
        <dbReference type="SAM" id="SignalP"/>
    </source>
</evidence>
<dbReference type="GO" id="GO:0030246">
    <property type="term" value="F:carbohydrate binding"/>
    <property type="evidence" value="ECO:0007669"/>
    <property type="project" value="UniProtKB-KW"/>
</dbReference>
<protein>
    <submittedName>
        <fullName evidence="6">Plant lectins/antimicrobial peptide</fullName>
    </submittedName>
</protein>
<keyword evidence="3" id="KW-0732">Signal</keyword>
<reference evidence="6 7" key="1">
    <citation type="journal article" date="2013" name="BMC Genomics">
        <title>Genomics-driven discovery of the pneumocandin biosynthetic gene cluster in the fungus Glarea lozoyensis.</title>
        <authorList>
            <person name="Chen L."/>
            <person name="Yue Q."/>
            <person name="Zhang X."/>
            <person name="Xiang M."/>
            <person name="Wang C."/>
            <person name="Li S."/>
            <person name="Che Y."/>
            <person name="Ortiz-Lopez F.J."/>
            <person name="Bills G.F."/>
            <person name="Liu X."/>
            <person name="An Z."/>
        </authorList>
    </citation>
    <scope>NUCLEOTIDE SEQUENCE [LARGE SCALE GENOMIC DNA]</scope>
    <source>
        <strain evidence="7">ATCC 20868 / MF5171</strain>
    </source>
</reference>
<dbReference type="Proteomes" id="UP000016922">
    <property type="component" value="Unassembled WGS sequence"/>
</dbReference>
<sequence length="444" mass="47297">MLWYTHPLFVLLTGLRLVCAASNFQCRYNGTTPATVNYYTCTEIANKYDIKLASLFELNPSLKPDCSNIAPNTNYCVAGGVALVLSKDGFCGPQHANTTCKDYSGGQCCNSQTWKCGDATADCQAGTCFEGSCVGFPSTYSLDGNCGTTHGNLLCGGTWGDCCNKAGKCGKGSGFCDKSSCQSGLCEQPVVTLPPMTVPWATGNTTDGKCGGTKKYTCNVLYETAATKMEFVVLELPIAERAVKLLLAYVRILLHLVRQAKYRLMVAVVVLAPMFAKVQHSVTVVALRDFVDLPQLTVPLDMGVAEGPRSTNAKGLILETAVVLLDFVGLILPTVARAASHRSEHVQRLTSRRMGVVVALTSMFAKDLPLGIVAVPLGFVVLPLATVERDVNLPLELASAAIFLQMAAAEGRISIHVPVPRSGIAARPLISAARQLHIAELAAN</sequence>
<accession>S3D1W6</accession>
<name>S3D1W6_GLAL2</name>
<dbReference type="InterPro" id="IPR036779">
    <property type="entry name" value="LysM_dom_sf"/>
</dbReference>
<evidence type="ECO:0000259" key="4">
    <source>
        <dbReference type="PROSITE" id="PS50941"/>
    </source>
</evidence>
<keyword evidence="2" id="KW-1015">Disulfide bond</keyword>
<dbReference type="RefSeq" id="XP_008080564.1">
    <property type="nucleotide sequence ID" value="XM_008082373.1"/>
</dbReference>
<dbReference type="EMBL" id="KE145359">
    <property type="protein sequence ID" value="EPE32552.1"/>
    <property type="molecule type" value="Genomic_DNA"/>
</dbReference>
<feature type="disulfide bond" evidence="2">
    <location>
        <begin position="162"/>
        <end position="176"/>
    </location>
</feature>